<dbReference type="SUPFAM" id="SSF56601">
    <property type="entry name" value="beta-lactamase/transpeptidase-like"/>
    <property type="match status" value="1"/>
</dbReference>
<comment type="similarity">
    <text evidence="1">Belongs to the beta-lactamase family.</text>
</comment>
<feature type="domain" description="Beta-lactamase-related" evidence="2">
    <location>
        <begin position="92"/>
        <end position="386"/>
    </location>
</feature>
<evidence type="ECO:0000256" key="1">
    <source>
        <dbReference type="ARBA" id="ARBA00038473"/>
    </source>
</evidence>
<dbReference type="InterPro" id="IPR058664">
    <property type="entry name" value="ARB_00930-like_C"/>
</dbReference>
<evidence type="ECO:0000259" key="2">
    <source>
        <dbReference type="Pfam" id="PF00144"/>
    </source>
</evidence>
<dbReference type="InterPro" id="IPR001466">
    <property type="entry name" value="Beta-lactam-related"/>
</dbReference>
<evidence type="ECO:0000313" key="4">
    <source>
        <dbReference type="EMBL" id="KAF2677061.1"/>
    </source>
</evidence>
<dbReference type="Gene3D" id="3.40.710.10">
    <property type="entry name" value="DD-peptidase/beta-lactamase superfamily"/>
    <property type="match status" value="1"/>
</dbReference>
<evidence type="ECO:0000313" key="5">
    <source>
        <dbReference type="Proteomes" id="UP000799291"/>
    </source>
</evidence>
<gene>
    <name evidence="4" type="ORF">K458DRAFT_320591</name>
</gene>
<name>A0A6G1IGH8_9PLEO</name>
<dbReference type="Pfam" id="PF26335">
    <property type="entry name" value="ARB_00930_C"/>
    <property type="match status" value="1"/>
</dbReference>
<reference evidence="4" key="1">
    <citation type="journal article" date="2020" name="Stud. Mycol.">
        <title>101 Dothideomycetes genomes: a test case for predicting lifestyles and emergence of pathogens.</title>
        <authorList>
            <person name="Haridas S."/>
            <person name="Albert R."/>
            <person name="Binder M."/>
            <person name="Bloem J."/>
            <person name="Labutti K."/>
            <person name="Salamov A."/>
            <person name="Andreopoulos B."/>
            <person name="Baker S."/>
            <person name="Barry K."/>
            <person name="Bills G."/>
            <person name="Bluhm B."/>
            <person name="Cannon C."/>
            <person name="Castanera R."/>
            <person name="Culley D."/>
            <person name="Daum C."/>
            <person name="Ezra D."/>
            <person name="Gonzalez J."/>
            <person name="Henrissat B."/>
            <person name="Kuo A."/>
            <person name="Liang C."/>
            <person name="Lipzen A."/>
            <person name="Lutzoni F."/>
            <person name="Magnuson J."/>
            <person name="Mondo S."/>
            <person name="Nolan M."/>
            <person name="Ohm R."/>
            <person name="Pangilinan J."/>
            <person name="Park H.-J."/>
            <person name="Ramirez L."/>
            <person name="Alfaro M."/>
            <person name="Sun H."/>
            <person name="Tritt A."/>
            <person name="Yoshinaga Y."/>
            <person name="Zwiers L.-H."/>
            <person name="Turgeon B."/>
            <person name="Goodwin S."/>
            <person name="Spatafora J."/>
            <person name="Crous P."/>
            <person name="Grigoriev I."/>
        </authorList>
    </citation>
    <scope>NUCLEOTIDE SEQUENCE</scope>
    <source>
        <strain evidence="4">CBS 122367</strain>
    </source>
</reference>
<dbReference type="OrthoDB" id="10250282at2759"/>
<evidence type="ECO:0000259" key="3">
    <source>
        <dbReference type="Pfam" id="PF26335"/>
    </source>
</evidence>
<dbReference type="InterPro" id="IPR051478">
    <property type="entry name" value="Beta-lactamase-like_AB/R"/>
</dbReference>
<dbReference type="AlphaFoldDB" id="A0A6G1IGH8"/>
<organism evidence="4 5">
    <name type="scientific">Lentithecium fluviatile CBS 122367</name>
    <dbReference type="NCBI Taxonomy" id="1168545"/>
    <lineage>
        <taxon>Eukaryota</taxon>
        <taxon>Fungi</taxon>
        <taxon>Dikarya</taxon>
        <taxon>Ascomycota</taxon>
        <taxon>Pezizomycotina</taxon>
        <taxon>Dothideomycetes</taxon>
        <taxon>Pleosporomycetidae</taxon>
        <taxon>Pleosporales</taxon>
        <taxon>Massarineae</taxon>
        <taxon>Lentitheciaceae</taxon>
        <taxon>Lentithecium</taxon>
    </lineage>
</organism>
<dbReference type="PANTHER" id="PTHR22935">
    <property type="entry name" value="PENICILLIN-BINDING PROTEIN"/>
    <property type="match status" value="1"/>
</dbReference>
<protein>
    <submittedName>
        <fullName evidence="4">Beta-lactamase/transpeptidase-like protein</fullName>
    </submittedName>
</protein>
<dbReference type="InterPro" id="IPR012338">
    <property type="entry name" value="Beta-lactam/transpept-like"/>
</dbReference>
<feature type="domain" description="Beta-lactamase-like ARB-00930-like C-terminal" evidence="3">
    <location>
        <begin position="406"/>
        <end position="547"/>
    </location>
</feature>
<dbReference type="Proteomes" id="UP000799291">
    <property type="component" value="Unassembled WGS sequence"/>
</dbReference>
<dbReference type="PANTHER" id="PTHR22935:SF95">
    <property type="entry name" value="BETA-LACTAMASE-LIKE 1-RELATED"/>
    <property type="match status" value="1"/>
</dbReference>
<dbReference type="EMBL" id="MU005626">
    <property type="protein sequence ID" value="KAF2677061.1"/>
    <property type="molecule type" value="Genomic_DNA"/>
</dbReference>
<dbReference type="Pfam" id="PF00144">
    <property type="entry name" value="Beta-lactamase"/>
    <property type="match status" value="1"/>
</dbReference>
<sequence length="548" mass="59226">MGQSSSSSSKYCPPPGASLPPPTVATIENLPLDIFPDGSSFLTQYQGESWYPTTTFAIQASIGGTTVFKHASYRTGNGIQVPSGDVSALFEKQTRIASITKAFTVLAVLLSKGLIGWHDSITKYVPQLDKAGYENVTIAALAGQTSGLGRYGYTADISVTPGSNPEDLGLPILNETLPDCDPYPGSRICTPQEELAMYNTFKYFPPSPNSVPLYSNTAYNLLGIALSNVYHKPYSMVMDELIFKPNGMTHSGFATPNDTANAILPATKEDKWFSPPFGNYDPSGGIWSTPDDLFLWTKNLLDNKLLPPAETRAWLQPASSLPSLHQLVGAPWEIFRPTDLNIKSTRPIDVITKSGGIAGYASYSIIVPEYNIAIAITAAGNDAGPAMQALLPATVKPLIAYADQEARKQVQEKYVGTYSSSHTRSSFIVALDDGPGLALKTFTVNGVDVLKVMAKAQNIKSANPTARLYPSDKDSSGKDGKERWNILWDREITGDGGFAQMQCGSWNWGEVVRYLGVPLDTVTFHVGERGNVASVELPGWRTSLVKSE</sequence>
<proteinExistence type="inferred from homology"/>
<accession>A0A6G1IGH8</accession>
<keyword evidence="5" id="KW-1185">Reference proteome</keyword>